<feature type="signal peptide" evidence="2">
    <location>
        <begin position="1"/>
        <end position="24"/>
    </location>
</feature>
<sequence length="147" mass="15236">MAVTPRRRALVLAAFAAVPLLALAITAVRYTAFRAAADGSGTHGTAVVERAHVSGGGDEVCTGAFTPDGGGPATEVDIEVDGPCTEGERLDAFLVEPAALYAGWGRPTAWTAGTGTGEHLAPVIVVFVFLVLPVLLAALVFRRRRPR</sequence>
<evidence type="ECO:0000256" key="1">
    <source>
        <dbReference type="SAM" id="Phobius"/>
    </source>
</evidence>
<organism evidence="3 4">
    <name type="scientific">Glycomyces terrestris</name>
    <dbReference type="NCBI Taxonomy" id="2493553"/>
    <lineage>
        <taxon>Bacteria</taxon>
        <taxon>Bacillati</taxon>
        <taxon>Actinomycetota</taxon>
        <taxon>Actinomycetes</taxon>
        <taxon>Glycomycetales</taxon>
        <taxon>Glycomycetaceae</taxon>
        <taxon>Glycomyces</taxon>
    </lineage>
</organism>
<keyword evidence="1" id="KW-0812">Transmembrane</keyword>
<feature type="transmembrane region" description="Helical" evidence="1">
    <location>
        <begin position="120"/>
        <end position="141"/>
    </location>
</feature>
<name>A0A426UY22_9ACTN</name>
<keyword evidence="4" id="KW-1185">Reference proteome</keyword>
<dbReference type="AlphaFoldDB" id="A0A426UY22"/>
<evidence type="ECO:0000256" key="2">
    <source>
        <dbReference type="SAM" id="SignalP"/>
    </source>
</evidence>
<accession>A0A426UY22</accession>
<dbReference type="EMBL" id="RSEB01000003">
    <property type="protein sequence ID" value="RRR99461.1"/>
    <property type="molecule type" value="Genomic_DNA"/>
</dbReference>
<reference evidence="3 4" key="1">
    <citation type="submission" date="2018-12" db="EMBL/GenBank/DDBJ databases">
        <title>Glycomyces sp. YIM 121974 draft genome.</title>
        <authorList>
            <person name="Li Q."/>
        </authorList>
    </citation>
    <scope>NUCLEOTIDE SEQUENCE [LARGE SCALE GENOMIC DNA]</scope>
    <source>
        <strain evidence="3 4">YIM 121974</strain>
    </source>
</reference>
<keyword evidence="1" id="KW-0472">Membrane</keyword>
<keyword evidence="1" id="KW-1133">Transmembrane helix</keyword>
<protein>
    <recommendedName>
        <fullName evidence="5">DUF3592 domain-containing protein</fullName>
    </recommendedName>
</protein>
<gene>
    <name evidence="3" type="ORF">EIW28_12195</name>
</gene>
<keyword evidence="2" id="KW-0732">Signal</keyword>
<dbReference type="RefSeq" id="WP_125247975.1">
    <property type="nucleotide sequence ID" value="NZ_RSEB01000003.1"/>
</dbReference>
<dbReference type="Proteomes" id="UP000277256">
    <property type="component" value="Unassembled WGS sequence"/>
</dbReference>
<proteinExistence type="predicted"/>
<evidence type="ECO:0008006" key="5">
    <source>
        <dbReference type="Google" id="ProtNLM"/>
    </source>
</evidence>
<evidence type="ECO:0000313" key="4">
    <source>
        <dbReference type="Proteomes" id="UP000277256"/>
    </source>
</evidence>
<evidence type="ECO:0000313" key="3">
    <source>
        <dbReference type="EMBL" id="RRR99461.1"/>
    </source>
</evidence>
<comment type="caution">
    <text evidence="3">The sequence shown here is derived from an EMBL/GenBank/DDBJ whole genome shotgun (WGS) entry which is preliminary data.</text>
</comment>
<feature type="chain" id="PRO_5019400258" description="DUF3592 domain-containing protein" evidence="2">
    <location>
        <begin position="25"/>
        <end position="147"/>
    </location>
</feature>
<dbReference type="OrthoDB" id="3526581at2"/>